<feature type="domain" description="Glycosyltransferase subfamily 4-like N-terminal" evidence="4">
    <location>
        <begin position="15"/>
        <end position="182"/>
    </location>
</feature>
<keyword evidence="2" id="KW-0808">Transferase</keyword>
<dbReference type="EMBL" id="BAAAPY010000001">
    <property type="protein sequence ID" value="GAA2069131.1"/>
    <property type="molecule type" value="Genomic_DNA"/>
</dbReference>
<dbReference type="CDD" id="cd03814">
    <property type="entry name" value="GT4-like"/>
    <property type="match status" value="1"/>
</dbReference>
<sequence>MKVAIIAESFLPQTNGVVHTVLRVVEHLESRGDDVLVVTPDAPDVPETVGERSRVATVRAWSFPGYRDVRVATGRVAPVTEILREFAPDVVHLASPFALGWRGALAARELDLPVVAVYQTDVPGYASRYGLKGTAALLWRRVRDIHGHATLTLVPSVATQRELEAHGVQRLRMWRRGVDSERFTPDKRSHAWRRRVAPDDEKLVGLVGRLAPEKQVEDLAALADLDGIKVVVIGDGPERARLERLLPDAHFTGMLHGDALATAMASLDVLVNTSETETFCQVVQEALASGLPVVAAGVGGPVDLVDHSRTGWLYRPGRLEEMVAHVRDLTGDEAKREAFGRAARRSVVLRGWRPVCSELVGHYAAAVERHDPSGLDVVGLRHPRTRRRAAR</sequence>
<keyword evidence="6" id="KW-1185">Reference proteome</keyword>
<dbReference type="InterPro" id="IPR050194">
    <property type="entry name" value="Glycosyltransferase_grp1"/>
</dbReference>
<organism evidence="5 6">
    <name type="scientific">Aeromicrobium halocynthiae</name>
    <dbReference type="NCBI Taxonomy" id="560557"/>
    <lineage>
        <taxon>Bacteria</taxon>
        <taxon>Bacillati</taxon>
        <taxon>Actinomycetota</taxon>
        <taxon>Actinomycetes</taxon>
        <taxon>Propionibacteriales</taxon>
        <taxon>Nocardioidaceae</taxon>
        <taxon>Aeromicrobium</taxon>
    </lineage>
</organism>
<evidence type="ECO:0000313" key="6">
    <source>
        <dbReference type="Proteomes" id="UP001501480"/>
    </source>
</evidence>
<dbReference type="SUPFAM" id="SSF53756">
    <property type="entry name" value="UDP-Glycosyltransferase/glycogen phosphorylase"/>
    <property type="match status" value="1"/>
</dbReference>
<dbReference type="InterPro" id="IPR028098">
    <property type="entry name" value="Glyco_trans_4-like_N"/>
</dbReference>
<dbReference type="RefSeq" id="WP_344323158.1">
    <property type="nucleotide sequence ID" value="NZ_BAAAPY010000001.1"/>
</dbReference>
<proteinExistence type="predicted"/>
<keyword evidence="1" id="KW-0328">Glycosyltransferase</keyword>
<dbReference type="PANTHER" id="PTHR45947:SF3">
    <property type="entry name" value="SULFOQUINOVOSYL TRANSFERASE SQD2"/>
    <property type="match status" value="1"/>
</dbReference>
<name>A0ABN2VQQ3_9ACTN</name>
<evidence type="ECO:0000313" key="5">
    <source>
        <dbReference type="EMBL" id="GAA2069131.1"/>
    </source>
</evidence>
<comment type="caution">
    <text evidence="5">The sequence shown here is derived from an EMBL/GenBank/DDBJ whole genome shotgun (WGS) entry which is preliminary data.</text>
</comment>
<evidence type="ECO:0000256" key="1">
    <source>
        <dbReference type="ARBA" id="ARBA00022676"/>
    </source>
</evidence>
<reference evidence="5 6" key="1">
    <citation type="journal article" date="2019" name="Int. J. Syst. Evol. Microbiol.">
        <title>The Global Catalogue of Microorganisms (GCM) 10K type strain sequencing project: providing services to taxonomists for standard genome sequencing and annotation.</title>
        <authorList>
            <consortium name="The Broad Institute Genomics Platform"/>
            <consortium name="The Broad Institute Genome Sequencing Center for Infectious Disease"/>
            <person name="Wu L."/>
            <person name="Ma J."/>
        </authorList>
    </citation>
    <scope>NUCLEOTIDE SEQUENCE [LARGE SCALE GENOMIC DNA]</scope>
    <source>
        <strain evidence="5 6">JCM 15749</strain>
    </source>
</reference>
<dbReference type="PANTHER" id="PTHR45947">
    <property type="entry name" value="SULFOQUINOVOSYL TRANSFERASE SQD2"/>
    <property type="match status" value="1"/>
</dbReference>
<dbReference type="Proteomes" id="UP001501480">
    <property type="component" value="Unassembled WGS sequence"/>
</dbReference>
<accession>A0ABN2VQQ3</accession>
<evidence type="ECO:0000259" key="3">
    <source>
        <dbReference type="Pfam" id="PF00534"/>
    </source>
</evidence>
<gene>
    <name evidence="5" type="ORF">GCM10009821_01670</name>
</gene>
<dbReference type="Pfam" id="PF00534">
    <property type="entry name" value="Glycos_transf_1"/>
    <property type="match status" value="1"/>
</dbReference>
<dbReference type="Pfam" id="PF13439">
    <property type="entry name" value="Glyco_transf_4"/>
    <property type="match status" value="1"/>
</dbReference>
<protein>
    <submittedName>
        <fullName evidence="5">Glycosyltransferase family 1 protein</fullName>
    </submittedName>
</protein>
<evidence type="ECO:0000259" key="4">
    <source>
        <dbReference type="Pfam" id="PF13439"/>
    </source>
</evidence>
<dbReference type="InterPro" id="IPR001296">
    <property type="entry name" value="Glyco_trans_1"/>
</dbReference>
<evidence type="ECO:0000256" key="2">
    <source>
        <dbReference type="ARBA" id="ARBA00022679"/>
    </source>
</evidence>
<feature type="domain" description="Glycosyl transferase family 1" evidence="3">
    <location>
        <begin position="196"/>
        <end position="345"/>
    </location>
</feature>
<dbReference type="Gene3D" id="3.40.50.2000">
    <property type="entry name" value="Glycogen Phosphorylase B"/>
    <property type="match status" value="2"/>
</dbReference>